<dbReference type="Pfam" id="PF09997">
    <property type="entry name" value="DUF2238"/>
    <property type="match status" value="1"/>
</dbReference>
<organism evidence="2 3">
    <name type="scientific">Nostoc minutum NIES-26</name>
    <dbReference type="NCBI Taxonomy" id="1844469"/>
    <lineage>
        <taxon>Bacteria</taxon>
        <taxon>Bacillati</taxon>
        <taxon>Cyanobacteriota</taxon>
        <taxon>Cyanophyceae</taxon>
        <taxon>Nostocales</taxon>
        <taxon>Nostocaceae</taxon>
        <taxon>Nostoc</taxon>
    </lineage>
</organism>
<evidence type="ECO:0000313" key="2">
    <source>
        <dbReference type="EMBL" id="RCJ38351.1"/>
    </source>
</evidence>
<reference evidence="2" key="1">
    <citation type="submission" date="2016-04" db="EMBL/GenBank/DDBJ databases">
        <authorList>
            <person name="Tabuchi Yagui T.R."/>
        </authorList>
    </citation>
    <scope>NUCLEOTIDE SEQUENCE [LARGE SCALE GENOMIC DNA]</scope>
    <source>
        <strain evidence="2">NIES-26</strain>
    </source>
</reference>
<keyword evidence="1" id="KW-1133">Transmembrane helix</keyword>
<feature type="transmembrane region" description="Helical" evidence="1">
    <location>
        <begin position="62"/>
        <end position="79"/>
    </location>
</feature>
<dbReference type="Proteomes" id="UP000252107">
    <property type="component" value="Unassembled WGS sequence"/>
</dbReference>
<dbReference type="EMBL" id="LXQD01000098">
    <property type="protein sequence ID" value="RCJ38351.1"/>
    <property type="molecule type" value="Genomic_DNA"/>
</dbReference>
<proteinExistence type="predicted"/>
<keyword evidence="1" id="KW-0472">Membrane</keyword>
<keyword evidence="3" id="KW-1185">Reference proteome</keyword>
<sequence length="189" mass="23178">MTKIFKILQSNWFWIFFATCLILFSFTIFSNWVVMVGIWFGLFFVFRFTQLEAKLSEKEHRIYLFTVLLYPLVESWIKWMIEKNVIPYSWFWLNRLEHFCWALAVVIIFLPIFTDIWKTLKWWQSLIFLIGFTCFIGNLNEFFEYLLRSRSSSINYRIFAAYYWDTIYDMMMNIIGGFVGFMVLTWKTR</sequence>
<feature type="transmembrane region" description="Helical" evidence="1">
    <location>
        <begin position="123"/>
        <end position="147"/>
    </location>
</feature>
<gene>
    <name evidence="2" type="ORF">A6770_13465</name>
</gene>
<dbReference type="InterPro" id="IPR014509">
    <property type="entry name" value="YjdF-like"/>
</dbReference>
<feature type="transmembrane region" description="Helical" evidence="1">
    <location>
        <begin position="12"/>
        <end position="42"/>
    </location>
</feature>
<evidence type="ECO:0000313" key="3">
    <source>
        <dbReference type="Proteomes" id="UP000252107"/>
    </source>
</evidence>
<protein>
    <recommendedName>
        <fullName evidence="4">DUF2238 domain-containing protein</fullName>
    </recommendedName>
</protein>
<comment type="caution">
    <text evidence="2">The sequence shown here is derived from an EMBL/GenBank/DDBJ whole genome shotgun (WGS) entry which is preliminary data.</text>
</comment>
<evidence type="ECO:0000256" key="1">
    <source>
        <dbReference type="SAM" id="Phobius"/>
    </source>
</evidence>
<dbReference type="AlphaFoldDB" id="A0A367RR88"/>
<evidence type="ECO:0008006" key="4">
    <source>
        <dbReference type="Google" id="ProtNLM"/>
    </source>
</evidence>
<feature type="transmembrane region" description="Helical" evidence="1">
    <location>
        <begin position="99"/>
        <end position="117"/>
    </location>
</feature>
<accession>A0A367RR88</accession>
<name>A0A367RR88_9NOSO</name>
<feature type="transmembrane region" description="Helical" evidence="1">
    <location>
        <begin position="167"/>
        <end position="186"/>
    </location>
</feature>
<keyword evidence="1" id="KW-0812">Transmembrane</keyword>